<proteinExistence type="predicted"/>
<keyword evidence="2" id="KW-1185">Reference proteome</keyword>
<name>A0A8J7L5S4_9CYAN</name>
<reference evidence="1 2" key="1">
    <citation type="journal article" date="2021" name="Int. J. Syst. Evol. Microbiol.">
        <title>Amazonocrinis nigriterrae gen. nov., sp. nov., Atlanticothrix silvestris gen. nov., sp. nov. and Dendronalium phyllosphericum gen. nov., sp. nov., nostocacean cyanobacteria from Brazilian environments.</title>
        <authorList>
            <person name="Alvarenga D.O."/>
            <person name="Andreote A.P.D."/>
            <person name="Branco L.H.Z."/>
            <person name="Delbaje E."/>
            <person name="Cruz R.B."/>
            <person name="Varani A.M."/>
            <person name="Fiore M.F."/>
        </authorList>
    </citation>
    <scope>NUCLEOTIDE SEQUENCE [LARGE SCALE GENOMIC DNA]</scope>
    <source>
        <strain evidence="1 2">CENA357</strain>
    </source>
</reference>
<dbReference type="RefSeq" id="WP_214442509.1">
    <property type="nucleotide sequence ID" value="NZ_JAECZB010000107.1"/>
</dbReference>
<sequence>MQIKEILQALPSLSISDRLKIAESALQLVIQEKHSLTKDEEKRQLGLAAVTAIADYAPDSELNIFSDLEGEDFCDYPDEDLHNSGNYVQR</sequence>
<organism evidence="1 2">
    <name type="scientific">Atlanticothrix silvestris CENA357</name>
    <dbReference type="NCBI Taxonomy" id="1725252"/>
    <lineage>
        <taxon>Bacteria</taxon>
        <taxon>Bacillati</taxon>
        <taxon>Cyanobacteriota</taxon>
        <taxon>Cyanophyceae</taxon>
        <taxon>Nostocales</taxon>
        <taxon>Nodulariaceae</taxon>
        <taxon>Atlanticothrix</taxon>
        <taxon>Atlanticothrix silvestris</taxon>
    </lineage>
</organism>
<dbReference type="AlphaFoldDB" id="A0A8J7L5S4"/>
<accession>A0A8J7L5S4</accession>
<gene>
    <name evidence="1" type="ORF">I8751_29110</name>
</gene>
<evidence type="ECO:0000313" key="2">
    <source>
        <dbReference type="Proteomes" id="UP000599391"/>
    </source>
</evidence>
<evidence type="ECO:0000313" key="1">
    <source>
        <dbReference type="EMBL" id="MBH8556314.1"/>
    </source>
</evidence>
<protein>
    <submittedName>
        <fullName evidence="1">Uncharacterized protein</fullName>
    </submittedName>
</protein>
<dbReference type="Proteomes" id="UP000599391">
    <property type="component" value="Unassembled WGS sequence"/>
</dbReference>
<dbReference type="EMBL" id="JAECZB010000107">
    <property type="protein sequence ID" value="MBH8556314.1"/>
    <property type="molecule type" value="Genomic_DNA"/>
</dbReference>
<comment type="caution">
    <text evidence="1">The sequence shown here is derived from an EMBL/GenBank/DDBJ whole genome shotgun (WGS) entry which is preliminary data.</text>
</comment>